<sequence length="133" mass="14248">MNHEPLAEEKCPPIRITRRAFAAAAGASGRHAFSGLRCSWMVLRRSPSPLPSSANVSFAFFEARQQAQAGGGASSSSASVKATEHCLPLACAFCRALPVAAGVGHGRPSVTWSFVHKTPTLARFLFLYNQEMM</sequence>
<dbReference type="AlphaFoldDB" id="A0AAV8RK25"/>
<organism evidence="1 2">
    <name type="scientific">Ensete ventricosum</name>
    <name type="common">Abyssinian banana</name>
    <name type="synonym">Musa ensete</name>
    <dbReference type="NCBI Taxonomy" id="4639"/>
    <lineage>
        <taxon>Eukaryota</taxon>
        <taxon>Viridiplantae</taxon>
        <taxon>Streptophyta</taxon>
        <taxon>Embryophyta</taxon>
        <taxon>Tracheophyta</taxon>
        <taxon>Spermatophyta</taxon>
        <taxon>Magnoliopsida</taxon>
        <taxon>Liliopsida</taxon>
        <taxon>Zingiberales</taxon>
        <taxon>Musaceae</taxon>
        <taxon>Ensete</taxon>
    </lineage>
</organism>
<dbReference type="EMBL" id="JAQQAF010000003">
    <property type="protein sequence ID" value="KAJ8501081.1"/>
    <property type="molecule type" value="Genomic_DNA"/>
</dbReference>
<reference evidence="1 2" key="1">
    <citation type="submission" date="2022-12" db="EMBL/GenBank/DDBJ databases">
        <title>Chromosome-scale assembly of the Ensete ventricosum genome.</title>
        <authorList>
            <person name="Dussert Y."/>
            <person name="Stocks J."/>
            <person name="Wendawek A."/>
            <person name="Woldeyes F."/>
            <person name="Nichols R.A."/>
            <person name="Borrell J.S."/>
        </authorList>
    </citation>
    <scope>NUCLEOTIDE SEQUENCE [LARGE SCALE GENOMIC DNA]</scope>
    <source>
        <strain evidence="2">cv. Maze</strain>
        <tissue evidence="1">Seeds</tissue>
    </source>
</reference>
<dbReference type="Proteomes" id="UP001222027">
    <property type="component" value="Unassembled WGS sequence"/>
</dbReference>
<name>A0AAV8RK25_ENSVE</name>
<protein>
    <submittedName>
        <fullName evidence="1">Uncharacterized protein</fullName>
    </submittedName>
</protein>
<comment type="caution">
    <text evidence="1">The sequence shown here is derived from an EMBL/GenBank/DDBJ whole genome shotgun (WGS) entry which is preliminary data.</text>
</comment>
<proteinExistence type="predicted"/>
<evidence type="ECO:0000313" key="1">
    <source>
        <dbReference type="EMBL" id="KAJ8501081.1"/>
    </source>
</evidence>
<accession>A0AAV8RK25</accession>
<gene>
    <name evidence="1" type="ORF">OPV22_011633</name>
</gene>
<evidence type="ECO:0000313" key="2">
    <source>
        <dbReference type="Proteomes" id="UP001222027"/>
    </source>
</evidence>
<keyword evidence="2" id="KW-1185">Reference proteome</keyword>